<protein>
    <recommendedName>
        <fullName evidence="2">N-acetyltransferase domain-containing protein</fullName>
    </recommendedName>
</protein>
<feature type="compositionally biased region" description="Polar residues" evidence="1">
    <location>
        <begin position="65"/>
        <end position="82"/>
    </location>
</feature>
<dbReference type="AlphaFoldDB" id="A0A5N5WQ94"/>
<feature type="compositionally biased region" description="Polar residues" evidence="1">
    <location>
        <begin position="41"/>
        <end position="56"/>
    </location>
</feature>
<dbReference type="InterPro" id="IPR016181">
    <property type="entry name" value="Acyl_CoA_acyltransferase"/>
</dbReference>
<dbReference type="OrthoDB" id="2129362at2759"/>
<keyword evidence="4" id="KW-1185">Reference proteome</keyword>
<dbReference type="Gene3D" id="3.40.630.30">
    <property type="match status" value="1"/>
</dbReference>
<evidence type="ECO:0000256" key="1">
    <source>
        <dbReference type="SAM" id="MobiDB-lite"/>
    </source>
</evidence>
<sequence>MITSDESGVVMFRGGNKASTGAKPIPQGTPKKDTPQRIPGPQTTQVGNKGANTAQRNVGKESNKSNKGNTSTGNDPSPSKSAGPSKEEVMEELNRLRAEIVQRAHLNRFKDLDYPTANPEILKRCRNGPGCDPNSNFFLSITKCRLAPIQSADISSATAGQFSHGYEALKTSPSYPQDPTVQWKEYEDSPAMYPIVRNGELSLSPDPIDEHEHIPEMLARSGLQTGAVNQYTGSTQEQKHSWTDAFYADWEYRPQACSSYEAFRDWFRRWLDTTIHICCYADIYHRAFFDGTAHPDGVRTMFIPDLESSTTFLSMDDEESRFHGQETVEGYCFNWEIHAKKDRDEEQFRRKIQRDHYLEGLKKFPLPRASVLKANVYFRPVEVGDVPGLIEIFNYYGLNSPLSTHIKALEAGDIRQIIDDSNEEKLPFIVAAERRVGAIANSGREKIFGYALATDFLGQGTSGRFTAELEIFVKPGHMRKGIGKCLIDKILEVCDATYIPKRGYFFDSNWDDRSGYWAGGRRRLGRSWIEEWLKRDYGFKEQGRLVRNVGYHGNDRFES</sequence>
<dbReference type="CDD" id="cd04301">
    <property type="entry name" value="NAT_SF"/>
    <property type="match status" value="1"/>
</dbReference>
<accession>A0A5N5WQ94</accession>
<dbReference type="Proteomes" id="UP000326565">
    <property type="component" value="Unassembled WGS sequence"/>
</dbReference>
<dbReference type="GO" id="GO:0016747">
    <property type="term" value="F:acyltransferase activity, transferring groups other than amino-acyl groups"/>
    <property type="evidence" value="ECO:0007669"/>
    <property type="project" value="InterPro"/>
</dbReference>
<gene>
    <name evidence="3" type="ORF">BDV29DRAFT_181968</name>
</gene>
<evidence type="ECO:0000259" key="2">
    <source>
        <dbReference type="PROSITE" id="PS51186"/>
    </source>
</evidence>
<feature type="region of interest" description="Disordered" evidence="1">
    <location>
        <begin position="1"/>
        <end position="91"/>
    </location>
</feature>
<evidence type="ECO:0000313" key="4">
    <source>
        <dbReference type="Proteomes" id="UP000326565"/>
    </source>
</evidence>
<dbReference type="PROSITE" id="PS51186">
    <property type="entry name" value="GNAT"/>
    <property type="match status" value="1"/>
</dbReference>
<dbReference type="SUPFAM" id="SSF55729">
    <property type="entry name" value="Acyl-CoA N-acyltransferases (Nat)"/>
    <property type="match status" value="1"/>
</dbReference>
<organism evidence="3 4">
    <name type="scientific">Aspergillus leporis</name>
    <dbReference type="NCBI Taxonomy" id="41062"/>
    <lineage>
        <taxon>Eukaryota</taxon>
        <taxon>Fungi</taxon>
        <taxon>Dikarya</taxon>
        <taxon>Ascomycota</taxon>
        <taxon>Pezizomycotina</taxon>
        <taxon>Eurotiomycetes</taxon>
        <taxon>Eurotiomycetidae</taxon>
        <taxon>Eurotiales</taxon>
        <taxon>Aspergillaceae</taxon>
        <taxon>Aspergillus</taxon>
        <taxon>Aspergillus subgen. Circumdati</taxon>
    </lineage>
</organism>
<dbReference type="EMBL" id="ML732322">
    <property type="protein sequence ID" value="KAB8069917.1"/>
    <property type="molecule type" value="Genomic_DNA"/>
</dbReference>
<proteinExistence type="predicted"/>
<feature type="domain" description="N-acetyltransferase" evidence="2">
    <location>
        <begin position="376"/>
        <end position="536"/>
    </location>
</feature>
<reference evidence="3 4" key="1">
    <citation type="submission" date="2019-04" db="EMBL/GenBank/DDBJ databases">
        <title>Friends and foes A comparative genomics study of 23 Aspergillus species from section Flavi.</title>
        <authorList>
            <consortium name="DOE Joint Genome Institute"/>
            <person name="Kjaerbolling I."/>
            <person name="Vesth T."/>
            <person name="Frisvad J.C."/>
            <person name="Nybo J.L."/>
            <person name="Theobald S."/>
            <person name="Kildgaard S."/>
            <person name="Isbrandt T."/>
            <person name="Kuo A."/>
            <person name="Sato A."/>
            <person name="Lyhne E.K."/>
            <person name="Kogle M.E."/>
            <person name="Wiebenga A."/>
            <person name="Kun R.S."/>
            <person name="Lubbers R.J."/>
            <person name="Makela M.R."/>
            <person name="Barry K."/>
            <person name="Chovatia M."/>
            <person name="Clum A."/>
            <person name="Daum C."/>
            <person name="Haridas S."/>
            <person name="He G."/>
            <person name="LaButti K."/>
            <person name="Lipzen A."/>
            <person name="Mondo S."/>
            <person name="Riley R."/>
            <person name="Salamov A."/>
            <person name="Simmons B.A."/>
            <person name="Magnuson J.K."/>
            <person name="Henrissat B."/>
            <person name="Mortensen U.H."/>
            <person name="Larsen T.O."/>
            <person name="Devries R.P."/>
            <person name="Grigoriev I.V."/>
            <person name="Machida M."/>
            <person name="Baker S.E."/>
            <person name="Andersen M.R."/>
        </authorList>
    </citation>
    <scope>NUCLEOTIDE SEQUENCE [LARGE SCALE GENOMIC DNA]</scope>
    <source>
        <strain evidence="3 4">CBS 151.66</strain>
    </source>
</reference>
<evidence type="ECO:0000313" key="3">
    <source>
        <dbReference type="EMBL" id="KAB8069917.1"/>
    </source>
</evidence>
<dbReference type="InterPro" id="IPR000182">
    <property type="entry name" value="GNAT_dom"/>
</dbReference>
<name>A0A5N5WQ94_9EURO</name>